<dbReference type="InterPro" id="IPR023803">
    <property type="entry name" value="Ribosomal_bS16_dom_sf"/>
</dbReference>
<dbReference type="GO" id="GO:0015935">
    <property type="term" value="C:small ribosomal subunit"/>
    <property type="evidence" value="ECO:0007669"/>
    <property type="project" value="TreeGrafter"/>
</dbReference>
<evidence type="ECO:0000256" key="4">
    <source>
        <dbReference type="SAM" id="MobiDB-lite"/>
    </source>
</evidence>
<keyword evidence="6" id="KW-1185">Reference proteome</keyword>
<dbReference type="GO" id="GO:0003735">
    <property type="term" value="F:structural constituent of ribosome"/>
    <property type="evidence" value="ECO:0007669"/>
    <property type="project" value="InterPro"/>
</dbReference>
<dbReference type="GO" id="GO:0005737">
    <property type="term" value="C:cytoplasm"/>
    <property type="evidence" value="ECO:0007669"/>
    <property type="project" value="UniProtKB-ARBA"/>
</dbReference>
<gene>
    <name evidence="3 5" type="primary">rpsP</name>
    <name evidence="5" type="ORF">UC8_48580</name>
</gene>
<dbReference type="KEGG" id="rul:UC8_48580"/>
<dbReference type="AlphaFoldDB" id="A0A5B9R074"/>
<dbReference type="NCBIfam" id="TIGR00002">
    <property type="entry name" value="S16"/>
    <property type="match status" value="1"/>
</dbReference>
<dbReference type="RefSeq" id="WP_084426383.1">
    <property type="nucleotide sequence ID" value="NZ_CP042914.1"/>
</dbReference>
<evidence type="ECO:0000256" key="3">
    <source>
        <dbReference type="HAMAP-Rule" id="MF_00385"/>
    </source>
</evidence>
<dbReference type="Pfam" id="PF00886">
    <property type="entry name" value="Ribosomal_S16"/>
    <property type="match status" value="1"/>
</dbReference>
<organism evidence="5 6">
    <name type="scientific">Roseimaritima ulvae</name>
    <dbReference type="NCBI Taxonomy" id="980254"/>
    <lineage>
        <taxon>Bacteria</taxon>
        <taxon>Pseudomonadati</taxon>
        <taxon>Planctomycetota</taxon>
        <taxon>Planctomycetia</taxon>
        <taxon>Pirellulales</taxon>
        <taxon>Pirellulaceae</taxon>
        <taxon>Roseimaritima</taxon>
    </lineage>
</organism>
<dbReference type="SUPFAM" id="SSF54565">
    <property type="entry name" value="Ribosomal protein S16"/>
    <property type="match status" value="1"/>
</dbReference>
<keyword evidence="1 3" id="KW-0689">Ribosomal protein</keyword>
<evidence type="ECO:0000256" key="2">
    <source>
        <dbReference type="ARBA" id="ARBA00023274"/>
    </source>
</evidence>
<dbReference type="GO" id="GO:0006412">
    <property type="term" value="P:translation"/>
    <property type="evidence" value="ECO:0007669"/>
    <property type="project" value="UniProtKB-UniRule"/>
</dbReference>
<feature type="compositionally biased region" description="Acidic residues" evidence="4">
    <location>
        <begin position="136"/>
        <end position="146"/>
    </location>
</feature>
<evidence type="ECO:0000313" key="6">
    <source>
        <dbReference type="Proteomes" id="UP000325286"/>
    </source>
</evidence>
<dbReference type="InterPro" id="IPR000307">
    <property type="entry name" value="Ribosomal_bS16"/>
</dbReference>
<evidence type="ECO:0000313" key="5">
    <source>
        <dbReference type="EMBL" id="QEG42816.1"/>
    </source>
</evidence>
<sequence>MAVRIRLKKMGRAHRPFFRLCAIDQRSPRDGRVIEELGQYDPMAPETDARAILKGERISYWLSVGAQPSDKAGVLIKKYGENGTHLEQQKAALERLAQRKNYEWTPPPAAPAKPAKQEEPAAEEAAASEETAAEAGGEETPAETTE</sequence>
<name>A0A5B9R074_9BACT</name>
<dbReference type="HAMAP" id="MF_00385">
    <property type="entry name" value="Ribosomal_bS16"/>
    <property type="match status" value="1"/>
</dbReference>
<reference evidence="5 6" key="1">
    <citation type="submission" date="2019-08" db="EMBL/GenBank/DDBJ databases">
        <title>Deep-cultivation of Planctomycetes and their phenomic and genomic characterization uncovers novel biology.</title>
        <authorList>
            <person name="Wiegand S."/>
            <person name="Jogler M."/>
            <person name="Boedeker C."/>
            <person name="Pinto D."/>
            <person name="Vollmers J."/>
            <person name="Rivas-Marin E."/>
            <person name="Kohn T."/>
            <person name="Peeters S.H."/>
            <person name="Heuer A."/>
            <person name="Rast P."/>
            <person name="Oberbeckmann S."/>
            <person name="Bunk B."/>
            <person name="Jeske O."/>
            <person name="Meyerdierks A."/>
            <person name="Storesund J.E."/>
            <person name="Kallscheuer N."/>
            <person name="Luecker S."/>
            <person name="Lage O.M."/>
            <person name="Pohl T."/>
            <person name="Merkel B.J."/>
            <person name="Hornburger P."/>
            <person name="Mueller R.-W."/>
            <person name="Bruemmer F."/>
            <person name="Labrenz M."/>
            <person name="Spormann A.M."/>
            <person name="Op den Camp H."/>
            <person name="Overmann J."/>
            <person name="Amann R."/>
            <person name="Jetten M.S.M."/>
            <person name="Mascher T."/>
            <person name="Medema M.H."/>
            <person name="Devos D.P."/>
            <person name="Kaster A.-K."/>
            <person name="Ovreas L."/>
            <person name="Rohde M."/>
            <person name="Galperin M.Y."/>
            <person name="Jogler C."/>
        </authorList>
    </citation>
    <scope>NUCLEOTIDE SEQUENCE [LARGE SCALE GENOMIC DNA]</scope>
    <source>
        <strain evidence="5 6">UC8</strain>
    </source>
</reference>
<dbReference type="Gene3D" id="3.30.1320.10">
    <property type="match status" value="1"/>
</dbReference>
<dbReference type="OrthoDB" id="9807878at2"/>
<evidence type="ECO:0000256" key="1">
    <source>
        <dbReference type="ARBA" id="ARBA00022980"/>
    </source>
</evidence>
<dbReference type="Proteomes" id="UP000325286">
    <property type="component" value="Chromosome"/>
</dbReference>
<protein>
    <recommendedName>
        <fullName evidence="3">Small ribosomal subunit protein bS16</fullName>
    </recommendedName>
</protein>
<comment type="similarity">
    <text evidence="3">Belongs to the bacterial ribosomal protein bS16 family.</text>
</comment>
<keyword evidence="2 3" id="KW-0687">Ribonucleoprotein</keyword>
<dbReference type="EMBL" id="CP042914">
    <property type="protein sequence ID" value="QEG42816.1"/>
    <property type="molecule type" value="Genomic_DNA"/>
</dbReference>
<feature type="region of interest" description="Disordered" evidence="4">
    <location>
        <begin position="98"/>
        <end position="146"/>
    </location>
</feature>
<proteinExistence type="inferred from homology"/>
<accession>A0A5B9R074</accession>
<dbReference type="PANTHER" id="PTHR12919:SF20">
    <property type="entry name" value="SMALL RIBOSOMAL SUBUNIT PROTEIN BS16M"/>
    <property type="match status" value="1"/>
</dbReference>
<feature type="compositionally biased region" description="Low complexity" evidence="4">
    <location>
        <begin position="123"/>
        <end position="135"/>
    </location>
</feature>
<dbReference type="PANTHER" id="PTHR12919">
    <property type="entry name" value="30S RIBOSOMAL PROTEIN S16"/>
    <property type="match status" value="1"/>
</dbReference>